<feature type="compositionally biased region" description="Basic and acidic residues" evidence="1">
    <location>
        <begin position="50"/>
        <end position="63"/>
    </location>
</feature>
<evidence type="ECO:0000256" key="1">
    <source>
        <dbReference type="SAM" id="MobiDB-lite"/>
    </source>
</evidence>
<gene>
    <name evidence="2" type="ORF">LLEC1_01439</name>
</gene>
<protein>
    <submittedName>
        <fullName evidence="2">Uncharacterized protein</fullName>
    </submittedName>
</protein>
<sequence>MRLILEHIAPQVFGSGPRRGHKGTQLTQPSSSSSQHQPAFTTIDSNTIETRAHSKAWEARHGD</sequence>
<keyword evidence="3" id="KW-1185">Reference proteome</keyword>
<reference evidence="2 3" key="1">
    <citation type="submission" date="2016-03" db="EMBL/GenBank/DDBJ databases">
        <title>Fine-scale spatial genetic structure of a fungal parasite of coffee scale insects.</title>
        <authorList>
            <person name="Jackson D."/>
            <person name="Zemenick K.A."/>
            <person name="Malloure B."/>
            <person name="Quandt C.A."/>
            <person name="James T.Y."/>
        </authorList>
    </citation>
    <scope>NUCLEOTIDE SEQUENCE [LARGE SCALE GENOMIC DNA]</scope>
    <source>
        <strain evidence="2 3">UM487</strain>
    </source>
</reference>
<accession>A0A179I700</accession>
<evidence type="ECO:0000313" key="2">
    <source>
        <dbReference type="EMBL" id="OAQ98034.1"/>
    </source>
</evidence>
<proteinExistence type="predicted"/>
<organism evidence="2 3">
    <name type="scientific">Cordyceps confragosa</name>
    <name type="common">Lecanicillium lecanii</name>
    <dbReference type="NCBI Taxonomy" id="2714763"/>
    <lineage>
        <taxon>Eukaryota</taxon>
        <taxon>Fungi</taxon>
        <taxon>Dikarya</taxon>
        <taxon>Ascomycota</taxon>
        <taxon>Pezizomycotina</taxon>
        <taxon>Sordariomycetes</taxon>
        <taxon>Hypocreomycetidae</taxon>
        <taxon>Hypocreales</taxon>
        <taxon>Cordycipitaceae</taxon>
        <taxon>Akanthomyces</taxon>
    </lineage>
</organism>
<dbReference type="AlphaFoldDB" id="A0A179I700"/>
<name>A0A179I700_CORDF</name>
<feature type="region of interest" description="Disordered" evidence="1">
    <location>
        <begin position="1"/>
        <end position="63"/>
    </location>
</feature>
<evidence type="ECO:0000313" key="3">
    <source>
        <dbReference type="Proteomes" id="UP000243081"/>
    </source>
</evidence>
<feature type="compositionally biased region" description="Polar residues" evidence="1">
    <location>
        <begin position="24"/>
        <end position="49"/>
    </location>
</feature>
<dbReference type="Proteomes" id="UP000243081">
    <property type="component" value="Unassembled WGS sequence"/>
</dbReference>
<dbReference type="EMBL" id="LUKN01003098">
    <property type="protein sequence ID" value="OAQ98034.1"/>
    <property type="molecule type" value="Genomic_DNA"/>
</dbReference>
<comment type="caution">
    <text evidence="2">The sequence shown here is derived from an EMBL/GenBank/DDBJ whole genome shotgun (WGS) entry which is preliminary data.</text>
</comment>